<dbReference type="InterPro" id="IPR000210">
    <property type="entry name" value="BTB/POZ_dom"/>
</dbReference>
<feature type="region of interest" description="Disordered" evidence="1">
    <location>
        <begin position="193"/>
        <end position="305"/>
    </location>
</feature>
<feature type="domain" description="BTB" evidence="2">
    <location>
        <begin position="41"/>
        <end position="109"/>
    </location>
</feature>
<reference evidence="3 4" key="1">
    <citation type="submission" date="2024-08" db="EMBL/GenBank/DDBJ databases">
        <authorList>
            <person name="Cucini C."/>
            <person name="Frati F."/>
        </authorList>
    </citation>
    <scope>NUCLEOTIDE SEQUENCE [LARGE SCALE GENOMIC DNA]</scope>
</reference>
<protein>
    <recommendedName>
        <fullName evidence="2">BTB domain-containing protein</fullName>
    </recommendedName>
</protein>
<comment type="caution">
    <text evidence="3">The sequence shown here is derived from an EMBL/GenBank/DDBJ whole genome shotgun (WGS) entry which is preliminary data.</text>
</comment>
<sequence>MASNSPRKKVTEKFQRPPGLEAMFYTDVLQSQQTDANGNLADTLLICSGGTIRAHAFLLQAASPFIQYAIQSQGENYPFMREILLPDFSVKEIERMLTLVYKGTVDLKNTKEIQSLRETLKFFQITSILVTNEKNDSTIKGSLKIQELNRIPKDIFKVEAKEKSINGNSTAAHVEILKVSEDGGVGEKRRKMVASAPGAVTEGVNDSVSRNGTKYNSTRKRGKVSESDGSGVEILSGDEASDDNLPRRGRRKNQLKTLTSLQPVLKLHRHLPQTTVSPSPSVTSSTTVALQNSEHEKEDSETDEEDIGWVAPAYKDKLWFSKESRRCQHCNKKFEKPASASLCITSHKSLRCYFCFKVYSTTDILFKHFRRRHKQAGRESSLICPFCEVTVPYKSVSCHVISAHLKNKTESEEPNTGGRPSSSIKSKSIASNNGVKSRSRHSSSPDRSPLKKPKNNEGGKTSRQMTLTEMQKSKDTEQLTRFKVPDLDITIEKETSLGKKLVFRLEKKRSTITNNAFK</sequence>
<dbReference type="SUPFAM" id="SSF54695">
    <property type="entry name" value="POZ domain"/>
    <property type="match status" value="1"/>
</dbReference>
<gene>
    <name evidence="3" type="ORF">ODALV1_LOCUS11296</name>
</gene>
<dbReference type="Proteomes" id="UP001642540">
    <property type="component" value="Unassembled WGS sequence"/>
</dbReference>
<accession>A0ABP1QH83</accession>
<dbReference type="Gene3D" id="3.30.710.10">
    <property type="entry name" value="Potassium Channel Kv1.1, Chain A"/>
    <property type="match status" value="1"/>
</dbReference>
<keyword evidence="4" id="KW-1185">Reference proteome</keyword>
<evidence type="ECO:0000256" key="1">
    <source>
        <dbReference type="SAM" id="MobiDB-lite"/>
    </source>
</evidence>
<evidence type="ECO:0000313" key="4">
    <source>
        <dbReference type="Proteomes" id="UP001642540"/>
    </source>
</evidence>
<dbReference type="SMART" id="SM00225">
    <property type="entry name" value="BTB"/>
    <property type="match status" value="1"/>
</dbReference>
<dbReference type="EMBL" id="CAXLJM020000034">
    <property type="protein sequence ID" value="CAL8102933.1"/>
    <property type="molecule type" value="Genomic_DNA"/>
</dbReference>
<proteinExistence type="predicted"/>
<dbReference type="InterPro" id="IPR013087">
    <property type="entry name" value="Znf_C2H2_type"/>
</dbReference>
<dbReference type="PROSITE" id="PS50097">
    <property type="entry name" value="BTB"/>
    <property type="match status" value="1"/>
</dbReference>
<name>A0ABP1QH83_9HEXA</name>
<dbReference type="Pfam" id="PF00651">
    <property type="entry name" value="BTB"/>
    <property type="match status" value="1"/>
</dbReference>
<organism evidence="3 4">
    <name type="scientific">Orchesella dallaii</name>
    <dbReference type="NCBI Taxonomy" id="48710"/>
    <lineage>
        <taxon>Eukaryota</taxon>
        <taxon>Metazoa</taxon>
        <taxon>Ecdysozoa</taxon>
        <taxon>Arthropoda</taxon>
        <taxon>Hexapoda</taxon>
        <taxon>Collembola</taxon>
        <taxon>Entomobryomorpha</taxon>
        <taxon>Entomobryoidea</taxon>
        <taxon>Orchesellidae</taxon>
        <taxon>Orchesellinae</taxon>
        <taxon>Orchesella</taxon>
    </lineage>
</organism>
<feature type="compositionally biased region" description="Low complexity" evidence="1">
    <location>
        <begin position="274"/>
        <end position="288"/>
    </location>
</feature>
<dbReference type="PROSITE" id="PS00028">
    <property type="entry name" value="ZINC_FINGER_C2H2_1"/>
    <property type="match status" value="1"/>
</dbReference>
<feature type="compositionally biased region" description="Polar residues" evidence="1">
    <location>
        <begin position="204"/>
        <end position="216"/>
    </location>
</feature>
<evidence type="ECO:0000313" key="3">
    <source>
        <dbReference type="EMBL" id="CAL8102933.1"/>
    </source>
</evidence>
<dbReference type="InterPro" id="IPR011333">
    <property type="entry name" value="SKP1/BTB/POZ_sf"/>
</dbReference>
<feature type="compositionally biased region" description="Polar residues" evidence="1">
    <location>
        <begin position="458"/>
        <end position="470"/>
    </location>
</feature>
<evidence type="ECO:0000259" key="2">
    <source>
        <dbReference type="PROSITE" id="PS50097"/>
    </source>
</evidence>
<feature type="compositionally biased region" description="Low complexity" evidence="1">
    <location>
        <begin position="421"/>
        <end position="431"/>
    </location>
</feature>
<feature type="region of interest" description="Disordered" evidence="1">
    <location>
        <begin position="407"/>
        <end position="477"/>
    </location>
</feature>